<feature type="transmembrane region" description="Helical" evidence="1">
    <location>
        <begin position="21"/>
        <end position="41"/>
    </location>
</feature>
<evidence type="ECO:0000313" key="3">
    <source>
        <dbReference type="Proteomes" id="UP000231279"/>
    </source>
</evidence>
<protein>
    <submittedName>
        <fullName evidence="2">Uncharacterized protein</fullName>
    </submittedName>
</protein>
<keyword evidence="3" id="KW-1185">Reference proteome</keyword>
<organism evidence="2 3">
    <name type="scientific">Handroanthus impetiginosus</name>
    <dbReference type="NCBI Taxonomy" id="429701"/>
    <lineage>
        <taxon>Eukaryota</taxon>
        <taxon>Viridiplantae</taxon>
        <taxon>Streptophyta</taxon>
        <taxon>Embryophyta</taxon>
        <taxon>Tracheophyta</taxon>
        <taxon>Spermatophyta</taxon>
        <taxon>Magnoliopsida</taxon>
        <taxon>eudicotyledons</taxon>
        <taxon>Gunneridae</taxon>
        <taxon>Pentapetalae</taxon>
        <taxon>asterids</taxon>
        <taxon>lamiids</taxon>
        <taxon>Lamiales</taxon>
        <taxon>Bignoniaceae</taxon>
        <taxon>Crescentiina</taxon>
        <taxon>Tabebuia alliance</taxon>
        <taxon>Handroanthus</taxon>
    </lineage>
</organism>
<keyword evidence="1" id="KW-0472">Membrane</keyword>
<dbReference type="EMBL" id="NKXS01000210">
    <property type="protein sequence ID" value="PIN25610.1"/>
    <property type="molecule type" value="Genomic_DNA"/>
</dbReference>
<sequence>MENFALIIQSQSGFLTVGNSVSWVKISGCFFFFFFFFFPLFSVSNYGIVFCPVFPFHLWEACGLRYCSFISKRIIRELSKWDK</sequence>
<accession>A0A2G9I7J1</accession>
<dbReference type="AlphaFoldDB" id="A0A2G9I7J1"/>
<proteinExistence type="predicted"/>
<dbReference type="Proteomes" id="UP000231279">
    <property type="component" value="Unassembled WGS sequence"/>
</dbReference>
<evidence type="ECO:0000256" key="1">
    <source>
        <dbReference type="SAM" id="Phobius"/>
    </source>
</evidence>
<comment type="caution">
    <text evidence="2">The sequence shown here is derived from an EMBL/GenBank/DDBJ whole genome shotgun (WGS) entry which is preliminary data.</text>
</comment>
<evidence type="ECO:0000313" key="2">
    <source>
        <dbReference type="EMBL" id="PIN25610.1"/>
    </source>
</evidence>
<keyword evidence="1" id="KW-0812">Transmembrane</keyword>
<name>A0A2G9I7J1_9LAMI</name>
<reference evidence="3" key="1">
    <citation type="journal article" date="2018" name="Gigascience">
        <title>Genome assembly of the Pink Ipe (Handroanthus impetiginosus, Bignoniaceae), a highly valued, ecologically keystone Neotropical timber forest tree.</title>
        <authorList>
            <person name="Silva-Junior O.B."/>
            <person name="Grattapaglia D."/>
            <person name="Novaes E."/>
            <person name="Collevatti R.G."/>
        </authorList>
    </citation>
    <scope>NUCLEOTIDE SEQUENCE [LARGE SCALE GENOMIC DNA]</scope>
    <source>
        <strain evidence="3">cv. UFG-1</strain>
    </source>
</reference>
<keyword evidence="1" id="KW-1133">Transmembrane helix</keyword>
<gene>
    <name evidence="2" type="ORF">CDL12_01640</name>
</gene>